<dbReference type="Gramene" id="ORUFI10G01900.1">
    <property type="protein sequence ID" value="ORUFI10G01900.1"/>
    <property type="gene ID" value="ORUFI10G01900"/>
</dbReference>
<dbReference type="HOGENOM" id="CLU_1597107_0_0_1"/>
<dbReference type="Proteomes" id="UP000008022">
    <property type="component" value="Unassembled WGS sequence"/>
</dbReference>
<dbReference type="EnsemblPlants" id="ORUFI10G01900.1">
    <property type="protein sequence ID" value="ORUFI10G01900.1"/>
    <property type="gene ID" value="ORUFI10G01900"/>
</dbReference>
<dbReference type="PANTHER" id="PTHR33186">
    <property type="entry name" value="OS10G0136150 PROTEIN-RELATED"/>
    <property type="match status" value="1"/>
</dbReference>
<evidence type="ECO:0000313" key="1">
    <source>
        <dbReference type="EnsemblPlants" id="ORUFI10G01900.1"/>
    </source>
</evidence>
<name>A0A0E0QW45_ORYRU</name>
<sequence length="185" mass="20994">MWANQSYHQVLDTDSHNEMEVVLMLARMIGPKEKKDSNIIPSHPRAIKSDNGEYNHVVIRLRVIGFIDDPNSILVRTELSVFMVDIESNGYQQLSWRINFATVYPYVSFYSTGEISGFGFSHHRQDVIPMPGSYFTNDDSYHTAMIGSCNSPEHAGTDDCDCQSMKFHITIALTTYPTSVWMTAT</sequence>
<organism evidence="1 2">
    <name type="scientific">Oryza rufipogon</name>
    <name type="common">Brownbeard rice</name>
    <name type="synonym">Asian wild rice</name>
    <dbReference type="NCBI Taxonomy" id="4529"/>
    <lineage>
        <taxon>Eukaryota</taxon>
        <taxon>Viridiplantae</taxon>
        <taxon>Streptophyta</taxon>
        <taxon>Embryophyta</taxon>
        <taxon>Tracheophyta</taxon>
        <taxon>Spermatophyta</taxon>
        <taxon>Magnoliopsida</taxon>
        <taxon>Liliopsida</taxon>
        <taxon>Poales</taxon>
        <taxon>Poaceae</taxon>
        <taxon>BOP clade</taxon>
        <taxon>Oryzoideae</taxon>
        <taxon>Oryzeae</taxon>
        <taxon>Oryzinae</taxon>
        <taxon>Oryza</taxon>
    </lineage>
</organism>
<keyword evidence="2" id="KW-1185">Reference proteome</keyword>
<accession>A0A0E0QW45</accession>
<reference evidence="2" key="1">
    <citation type="submission" date="2013-06" db="EMBL/GenBank/DDBJ databases">
        <authorList>
            <person name="Zhao Q."/>
        </authorList>
    </citation>
    <scope>NUCLEOTIDE SEQUENCE</scope>
    <source>
        <strain evidence="2">cv. W1943</strain>
    </source>
</reference>
<dbReference type="AlphaFoldDB" id="A0A0E0QW45"/>
<reference evidence="1" key="2">
    <citation type="submission" date="2015-06" db="UniProtKB">
        <authorList>
            <consortium name="EnsemblPlants"/>
        </authorList>
    </citation>
    <scope>IDENTIFICATION</scope>
</reference>
<proteinExistence type="predicted"/>
<evidence type="ECO:0000313" key="2">
    <source>
        <dbReference type="Proteomes" id="UP000008022"/>
    </source>
</evidence>
<dbReference type="PANTHER" id="PTHR33186:SF13">
    <property type="entry name" value="OS10G0138300 PROTEIN"/>
    <property type="match status" value="1"/>
</dbReference>
<dbReference type="OMA" id="MKFHITI"/>
<protein>
    <submittedName>
        <fullName evidence="1">Uncharacterized protein</fullName>
    </submittedName>
</protein>